<keyword evidence="1" id="KW-0812">Transmembrane</keyword>
<feature type="transmembrane region" description="Helical" evidence="1">
    <location>
        <begin position="346"/>
        <end position="366"/>
    </location>
</feature>
<proteinExistence type="predicted"/>
<dbReference type="Proteomes" id="UP000236319">
    <property type="component" value="Unassembled WGS sequence"/>
</dbReference>
<evidence type="ECO:0000313" key="2">
    <source>
        <dbReference type="EMBL" id="GBE61421.1"/>
    </source>
</evidence>
<comment type="caution">
    <text evidence="2">The sequence shown here is derived from an EMBL/GenBank/DDBJ whole genome shotgun (WGS) entry which is preliminary data.</text>
</comment>
<protein>
    <submittedName>
        <fullName evidence="2">Uncharacterized protein</fullName>
    </submittedName>
</protein>
<keyword evidence="3" id="KW-1185">Reference proteome</keyword>
<dbReference type="GeneID" id="39875191"/>
<sequence length="543" mass="61965">MDITRKSLSDDGDKGMSEINTSHVCRNTHSDDSCRAMDSICAISCRDSTDGTMININRADVKPVIGQLCAVGGASISPRLPSLYSGLDDADHIKGHVDPNVQLDAAGNAMDIKLPTNGSFDLGFTHKKSLEFGFSGYNPRIMNRNSQVSRDSGTVKVMRYDRCISTFYTVIWMSCMLLALLAPALFHVCCQFRLYGGFIPTHDRNVDSDDVRLRGTHIMTDARSIVNHLSEFENFFLIGVFLYLLIQIIGFYLTQARIRTYLWRLCEVSVEMAKHDFLYDSKQRAVEHFSDYAKRICRNKTHVCTQTERRLVEAFDEAASNFDNNETDNIWRKTSLMRYRILFTRVYLPIIINLLISIGTSVFVYDRRLRTHHRVPLAHPDIVANFYWYAAIQYEGFWCIFTLMVLNFTTWVYLCYVNLHKTIFGLLEEAHDQIRAVTSDYGSKLAKDIWDNQMLMFTSTMCAIDANKVGRSATYAPLRVETFNSQINFNSDTSNKGGRQCLCRFLCMPSTERGVRIASPFVGGTPFEELHTPLIESGLHRNY</sequence>
<evidence type="ECO:0000256" key="1">
    <source>
        <dbReference type="SAM" id="Phobius"/>
    </source>
</evidence>
<reference evidence="2 3" key="1">
    <citation type="journal article" date="2017" name="BMC Genomics">
        <title>Whole-genome assembly of Babesia ovata and comparative genomics between closely related pathogens.</title>
        <authorList>
            <person name="Yamagishi J."/>
            <person name="Asada M."/>
            <person name="Hakimi H."/>
            <person name="Tanaka T.Q."/>
            <person name="Sugimoto C."/>
            <person name="Kawazu S."/>
        </authorList>
    </citation>
    <scope>NUCLEOTIDE SEQUENCE [LARGE SCALE GENOMIC DNA]</scope>
    <source>
        <strain evidence="2 3">Miyake</strain>
    </source>
</reference>
<dbReference type="EMBL" id="BDSA01000003">
    <property type="protein sequence ID" value="GBE61421.1"/>
    <property type="molecule type" value="Genomic_DNA"/>
</dbReference>
<organism evidence="2 3">
    <name type="scientific">Babesia ovata</name>
    <dbReference type="NCBI Taxonomy" id="189622"/>
    <lineage>
        <taxon>Eukaryota</taxon>
        <taxon>Sar</taxon>
        <taxon>Alveolata</taxon>
        <taxon>Apicomplexa</taxon>
        <taxon>Aconoidasida</taxon>
        <taxon>Piroplasmida</taxon>
        <taxon>Babesiidae</taxon>
        <taxon>Babesia</taxon>
    </lineage>
</organism>
<keyword evidence="1" id="KW-0472">Membrane</keyword>
<name>A0A2H6KEJ7_9APIC</name>
<feature type="transmembrane region" description="Helical" evidence="1">
    <location>
        <begin position="235"/>
        <end position="254"/>
    </location>
</feature>
<dbReference type="AlphaFoldDB" id="A0A2H6KEJ7"/>
<feature type="transmembrane region" description="Helical" evidence="1">
    <location>
        <begin position="166"/>
        <end position="186"/>
    </location>
</feature>
<evidence type="ECO:0000313" key="3">
    <source>
        <dbReference type="Proteomes" id="UP000236319"/>
    </source>
</evidence>
<gene>
    <name evidence="2" type="ORF">BOVATA_029140</name>
</gene>
<accession>A0A2H6KEJ7</accession>
<feature type="transmembrane region" description="Helical" evidence="1">
    <location>
        <begin position="386"/>
        <end position="414"/>
    </location>
</feature>
<dbReference type="VEuPathDB" id="PiroplasmaDB:BOVATA_029140"/>
<dbReference type="OrthoDB" id="363962at2759"/>
<keyword evidence="1" id="KW-1133">Transmembrane helix</keyword>
<dbReference type="RefSeq" id="XP_028867664.1">
    <property type="nucleotide sequence ID" value="XM_029011831.1"/>
</dbReference>